<organism evidence="6 7">
    <name type="scientific">Terrabacter ginsenosidimutans</name>
    <dbReference type="NCBI Taxonomy" id="490575"/>
    <lineage>
        <taxon>Bacteria</taxon>
        <taxon>Bacillati</taxon>
        <taxon>Actinomycetota</taxon>
        <taxon>Actinomycetes</taxon>
        <taxon>Micrococcales</taxon>
        <taxon>Intrasporangiaceae</taxon>
        <taxon>Terrabacter</taxon>
    </lineage>
</organism>
<dbReference type="Pfam" id="PF13185">
    <property type="entry name" value="GAF_2"/>
    <property type="match status" value="1"/>
</dbReference>
<dbReference type="PROSITE" id="PS50921">
    <property type="entry name" value="ANTAR"/>
    <property type="match status" value="1"/>
</dbReference>
<evidence type="ECO:0000313" key="7">
    <source>
        <dbReference type="Proteomes" id="UP001501468"/>
    </source>
</evidence>
<name>A0ABP7EV08_9MICO</name>
<dbReference type="SMART" id="SM01012">
    <property type="entry name" value="ANTAR"/>
    <property type="match status" value="1"/>
</dbReference>
<evidence type="ECO:0000256" key="2">
    <source>
        <dbReference type="ARBA" id="ARBA00022777"/>
    </source>
</evidence>
<sequence>MIWQQLMVATASVQTVCHHRNPQRLDKEEIPPTTKDAVQRVTVARRSRGHRVNSPHCPAGRGIEAYAEAMEVEGTGDLNDRLVTIARLLDTGSGPETLQLIVDLAVATVPGCEHAGISFVHRRKISTPAASDAAALRVDAVQSEVGQGPCLDAMLEDQIFKTDDLSTETRWPLFAARAHAETGVRSMLGLRLFARGRTMGALNLMSTKPRAFDDESLSTAALYAAMAAVALNAAQTEETLQLALRSRDIIGQAMGILMERHGITDRDAFDRLSTASQNLNVRLKDVAEQVVFTGEDSPESPDGL</sequence>
<dbReference type="SMART" id="SM00065">
    <property type="entry name" value="GAF"/>
    <property type="match status" value="1"/>
</dbReference>
<dbReference type="InterPro" id="IPR005561">
    <property type="entry name" value="ANTAR"/>
</dbReference>
<evidence type="ECO:0000313" key="6">
    <source>
        <dbReference type="EMBL" id="GAA3722568.1"/>
    </source>
</evidence>
<reference evidence="7" key="1">
    <citation type="journal article" date="2019" name="Int. J. Syst. Evol. Microbiol.">
        <title>The Global Catalogue of Microorganisms (GCM) 10K type strain sequencing project: providing services to taxonomists for standard genome sequencing and annotation.</title>
        <authorList>
            <consortium name="The Broad Institute Genomics Platform"/>
            <consortium name="The Broad Institute Genome Sequencing Center for Infectious Disease"/>
            <person name="Wu L."/>
            <person name="Ma J."/>
        </authorList>
    </citation>
    <scope>NUCLEOTIDE SEQUENCE [LARGE SCALE GENOMIC DNA]</scope>
    <source>
        <strain evidence="7">JCM 17125</strain>
    </source>
</reference>
<feature type="domain" description="ANTAR" evidence="5">
    <location>
        <begin position="230"/>
        <end position="291"/>
    </location>
</feature>
<evidence type="ECO:0000256" key="4">
    <source>
        <dbReference type="ARBA" id="ARBA00023163"/>
    </source>
</evidence>
<dbReference type="Gene3D" id="3.30.450.40">
    <property type="match status" value="1"/>
</dbReference>
<keyword evidence="7" id="KW-1185">Reference proteome</keyword>
<comment type="caution">
    <text evidence="6">The sequence shown here is derived from an EMBL/GenBank/DDBJ whole genome shotgun (WGS) entry which is preliminary data.</text>
</comment>
<dbReference type="InterPro" id="IPR011006">
    <property type="entry name" value="CheY-like_superfamily"/>
</dbReference>
<dbReference type="InterPro" id="IPR003018">
    <property type="entry name" value="GAF"/>
</dbReference>
<evidence type="ECO:0000259" key="5">
    <source>
        <dbReference type="PROSITE" id="PS50921"/>
    </source>
</evidence>
<dbReference type="InterPro" id="IPR029016">
    <property type="entry name" value="GAF-like_dom_sf"/>
</dbReference>
<evidence type="ECO:0000256" key="3">
    <source>
        <dbReference type="ARBA" id="ARBA00023015"/>
    </source>
</evidence>
<protein>
    <recommendedName>
        <fullName evidence="5">ANTAR domain-containing protein</fullName>
    </recommendedName>
</protein>
<proteinExistence type="predicted"/>
<dbReference type="Gene3D" id="1.10.10.10">
    <property type="entry name" value="Winged helix-like DNA-binding domain superfamily/Winged helix DNA-binding domain"/>
    <property type="match status" value="1"/>
</dbReference>
<dbReference type="InterPro" id="IPR036388">
    <property type="entry name" value="WH-like_DNA-bd_sf"/>
</dbReference>
<dbReference type="SUPFAM" id="SSF55781">
    <property type="entry name" value="GAF domain-like"/>
    <property type="match status" value="1"/>
</dbReference>
<keyword evidence="3" id="KW-0805">Transcription regulation</keyword>
<keyword evidence="4" id="KW-0804">Transcription</keyword>
<keyword evidence="2" id="KW-0418">Kinase</keyword>
<dbReference type="Proteomes" id="UP001501468">
    <property type="component" value="Unassembled WGS sequence"/>
</dbReference>
<gene>
    <name evidence="6" type="ORF">GCM10022399_43690</name>
</gene>
<evidence type="ECO:0000256" key="1">
    <source>
        <dbReference type="ARBA" id="ARBA00022679"/>
    </source>
</evidence>
<dbReference type="Pfam" id="PF03861">
    <property type="entry name" value="ANTAR"/>
    <property type="match status" value="1"/>
</dbReference>
<accession>A0ABP7EV08</accession>
<dbReference type="EMBL" id="BAABDC010000015">
    <property type="protein sequence ID" value="GAA3722568.1"/>
    <property type="molecule type" value="Genomic_DNA"/>
</dbReference>
<keyword evidence="1" id="KW-0808">Transferase</keyword>
<dbReference type="SUPFAM" id="SSF52172">
    <property type="entry name" value="CheY-like"/>
    <property type="match status" value="1"/>
</dbReference>